<proteinExistence type="predicted"/>
<dbReference type="KEGG" id="salw:CP975_33520"/>
<keyword evidence="1" id="KW-0732">Signal</keyword>
<dbReference type="AlphaFoldDB" id="A0A5J6HNB2"/>
<sequence length="90" mass="9356">MLGGSALLTLGLTQSANAAVGNLDLNGRVFTDPARWSCHTGGALNLIVHNYTNSPVVVYDQPACAGNVIGIVGPASNGFFPRGWSVRVMQ</sequence>
<protein>
    <submittedName>
        <fullName evidence="2">Uncharacterized protein</fullName>
    </submittedName>
</protein>
<evidence type="ECO:0000313" key="3">
    <source>
        <dbReference type="Proteomes" id="UP000326553"/>
    </source>
</evidence>
<evidence type="ECO:0000256" key="1">
    <source>
        <dbReference type="SAM" id="SignalP"/>
    </source>
</evidence>
<gene>
    <name evidence="2" type="ORF">CP975_33520</name>
</gene>
<organism evidence="2 3">
    <name type="scientific">Streptomyces alboniger</name>
    <dbReference type="NCBI Taxonomy" id="132473"/>
    <lineage>
        <taxon>Bacteria</taxon>
        <taxon>Bacillati</taxon>
        <taxon>Actinomycetota</taxon>
        <taxon>Actinomycetes</taxon>
        <taxon>Kitasatosporales</taxon>
        <taxon>Streptomycetaceae</taxon>
        <taxon>Streptomyces</taxon>
        <taxon>Streptomyces aurantiacus group</taxon>
    </lineage>
</organism>
<dbReference type="EMBL" id="CP023695">
    <property type="protein sequence ID" value="QEV21789.1"/>
    <property type="molecule type" value="Genomic_DNA"/>
</dbReference>
<dbReference type="Proteomes" id="UP000326553">
    <property type="component" value="Chromosome"/>
</dbReference>
<evidence type="ECO:0000313" key="2">
    <source>
        <dbReference type="EMBL" id="QEV21789.1"/>
    </source>
</evidence>
<accession>A0A5J6HNB2</accession>
<reference evidence="2 3" key="1">
    <citation type="submission" date="2017-09" db="EMBL/GenBank/DDBJ databases">
        <authorList>
            <person name="Lee N."/>
            <person name="Cho B.-K."/>
        </authorList>
    </citation>
    <scope>NUCLEOTIDE SEQUENCE [LARGE SCALE GENOMIC DNA]</scope>
    <source>
        <strain evidence="2 3">ATCC 12461</strain>
    </source>
</reference>
<feature type="signal peptide" evidence="1">
    <location>
        <begin position="1"/>
        <end position="18"/>
    </location>
</feature>
<name>A0A5J6HNB2_STRAD</name>
<keyword evidence="3" id="KW-1185">Reference proteome</keyword>
<feature type="chain" id="PRO_5023889089" evidence="1">
    <location>
        <begin position="19"/>
        <end position="90"/>
    </location>
</feature>